<evidence type="ECO:0000259" key="1">
    <source>
        <dbReference type="Pfam" id="PF22181"/>
    </source>
</evidence>
<name>A0ABV7PV50_9ACTN</name>
<protein>
    <recommendedName>
        <fullName evidence="1">TarS/TarP linker domain-containing protein</fullName>
    </recommendedName>
</protein>
<dbReference type="Pfam" id="PF22181">
    <property type="entry name" value="TarS_linker"/>
    <property type="match status" value="1"/>
</dbReference>
<organism evidence="2 3">
    <name type="scientific">Glycomyces rhizosphaerae</name>
    <dbReference type="NCBI Taxonomy" id="2054422"/>
    <lineage>
        <taxon>Bacteria</taxon>
        <taxon>Bacillati</taxon>
        <taxon>Actinomycetota</taxon>
        <taxon>Actinomycetes</taxon>
        <taxon>Glycomycetales</taxon>
        <taxon>Glycomycetaceae</taxon>
        <taxon>Glycomyces</taxon>
    </lineage>
</organism>
<reference evidence="3" key="1">
    <citation type="journal article" date="2019" name="Int. J. Syst. Evol. Microbiol.">
        <title>The Global Catalogue of Microorganisms (GCM) 10K type strain sequencing project: providing services to taxonomists for standard genome sequencing and annotation.</title>
        <authorList>
            <consortium name="The Broad Institute Genomics Platform"/>
            <consortium name="The Broad Institute Genome Sequencing Center for Infectious Disease"/>
            <person name="Wu L."/>
            <person name="Ma J."/>
        </authorList>
    </citation>
    <scope>NUCLEOTIDE SEQUENCE [LARGE SCALE GENOMIC DNA]</scope>
    <source>
        <strain evidence="3">CGMCC 4.7396</strain>
    </source>
</reference>
<evidence type="ECO:0000313" key="2">
    <source>
        <dbReference type="EMBL" id="MFC3492400.1"/>
    </source>
</evidence>
<evidence type="ECO:0000313" key="3">
    <source>
        <dbReference type="Proteomes" id="UP001595712"/>
    </source>
</evidence>
<dbReference type="EMBL" id="JBHRWO010000007">
    <property type="protein sequence ID" value="MFC3492400.1"/>
    <property type="molecule type" value="Genomic_DNA"/>
</dbReference>
<dbReference type="RefSeq" id="WP_387972927.1">
    <property type="nucleotide sequence ID" value="NZ_JBHRWO010000007.1"/>
</dbReference>
<gene>
    <name evidence="2" type="ORF">ACFO8M_07880</name>
</gene>
<keyword evidence="3" id="KW-1185">Reference proteome</keyword>
<feature type="domain" description="TarS/TarP linker" evidence="1">
    <location>
        <begin position="37"/>
        <end position="103"/>
    </location>
</feature>
<dbReference type="InterPro" id="IPR054028">
    <property type="entry name" value="TarS/TarP_linker"/>
</dbReference>
<dbReference type="Proteomes" id="UP001595712">
    <property type="component" value="Unassembled WGS sequence"/>
</dbReference>
<proteinExistence type="predicted"/>
<comment type="caution">
    <text evidence="2">The sequence shown here is derived from an EMBL/GenBank/DDBJ whole genome shotgun (WGS) entry which is preliminary data.</text>
</comment>
<sequence length="313" mass="34740">MNASPAAAPERAFEPAERVAAAERILASAAGPEEVYQAFTNEVAEALQPVALTLEPGDRAKCWTAIAELADAHLTEEVRLRLPTEKRVRISLAQHRDHALLEAAIAQSAPRFLLEDGRLFARYPGFREEPHGLADEWFEAATERVTVRLARGVKPRYLVWTGVKRADYCLEYSFFVPVEGCAAESVRVGVDRLAKDKLLRKRGAVDAAEDLGFDVEAAVAVRPEGALTVVTARVPTEELTGRGAGRWSLRAHVTLRGFTYDLPLKAPRGYFQRHGMPAGLAVEWGEYRSLAVKVDERATWRGLSRLRILDFRK</sequence>
<accession>A0ABV7PV50</accession>